<dbReference type="SMART" id="SM00220">
    <property type="entry name" value="S_TKc"/>
    <property type="match status" value="1"/>
</dbReference>
<feature type="domain" description="Protein kinase" evidence="11">
    <location>
        <begin position="20"/>
        <end position="301"/>
    </location>
</feature>
<dbReference type="GO" id="GO:0009408">
    <property type="term" value="P:response to heat"/>
    <property type="evidence" value="ECO:0007669"/>
    <property type="project" value="UniProtKB-ARBA"/>
</dbReference>
<dbReference type="GO" id="GO:0071243">
    <property type="term" value="P:cellular response to arsenic-containing substance"/>
    <property type="evidence" value="ECO:0007669"/>
    <property type="project" value="UniProtKB-ARBA"/>
</dbReference>
<evidence type="ECO:0000256" key="5">
    <source>
        <dbReference type="ARBA" id="ARBA00022553"/>
    </source>
</evidence>
<dbReference type="GO" id="GO:0071276">
    <property type="term" value="P:cellular response to cadmium ion"/>
    <property type="evidence" value="ECO:0007669"/>
    <property type="project" value="UniProtKB-ARBA"/>
</dbReference>
<dbReference type="PRINTS" id="PR01773">
    <property type="entry name" value="P38MAPKINASE"/>
</dbReference>
<dbReference type="Pfam" id="PF00069">
    <property type="entry name" value="Pkinase"/>
    <property type="match status" value="1"/>
</dbReference>
<reference evidence="12" key="2">
    <citation type="submission" date="2024-08" db="UniProtKB">
        <authorList>
            <consortium name="EnsemblMetazoa"/>
        </authorList>
    </citation>
    <scope>IDENTIFICATION</scope>
</reference>
<feature type="binding site" evidence="10">
    <location>
        <position position="50"/>
    </location>
    <ligand>
        <name>ATP</name>
        <dbReference type="ChEBI" id="CHEBI:30616"/>
    </ligand>
</feature>
<dbReference type="GO" id="GO:0034614">
    <property type="term" value="P:cellular response to reactive oxygen species"/>
    <property type="evidence" value="ECO:0007669"/>
    <property type="project" value="UniProtKB-ARBA"/>
</dbReference>
<dbReference type="GeneID" id="109540885"/>
<dbReference type="GO" id="GO:0031347">
    <property type="term" value="P:regulation of defense response"/>
    <property type="evidence" value="ECO:0007669"/>
    <property type="project" value="UniProtKB-ARBA"/>
</dbReference>
<evidence type="ECO:0000256" key="7">
    <source>
        <dbReference type="ARBA" id="ARBA00022741"/>
    </source>
</evidence>
<dbReference type="GO" id="GO:0003007">
    <property type="term" value="P:heart morphogenesis"/>
    <property type="evidence" value="ECO:0007669"/>
    <property type="project" value="UniProtKB-ARBA"/>
</dbReference>
<evidence type="ECO:0000256" key="1">
    <source>
        <dbReference type="ARBA" id="ARBA00001946"/>
    </source>
</evidence>
<evidence type="ECO:0000256" key="9">
    <source>
        <dbReference type="ARBA" id="ARBA00022840"/>
    </source>
</evidence>
<dbReference type="KEGG" id="dpa:109540885"/>
<evidence type="ECO:0000256" key="2">
    <source>
        <dbReference type="ARBA" id="ARBA00008832"/>
    </source>
</evidence>
<dbReference type="GO" id="GO:1900407">
    <property type="term" value="P:regulation of cellular response to oxidative stress"/>
    <property type="evidence" value="ECO:0007669"/>
    <property type="project" value="UniProtKB-ARBA"/>
</dbReference>
<dbReference type="InterPro" id="IPR000719">
    <property type="entry name" value="Prot_kinase_dom"/>
</dbReference>
<dbReference type="GO" id="GO:0048082">
    <property type="term" value="P:regulation of adult chitin-containing cuticle pigmentation"/>
    <property type="evidence" value="ECO:0007669"/>
    <property type="project" value="UniProtKB-ARBA"/>
</dbReference>
<dbReference type="GO" id="GO:0005524">
    <property type="term" value="F:ATP binding"/>
    <property type="evidence" value="ECO:0007669"/>
    <property type="project" value="UniProtKB-UniRule"/>
</dbReference>
<dbReference type="PROSITE" id="PS01351">
    <property type="entry name" value="MAPK"/>
    <property type="match status" value="1"/>
</dbReference>
<reference evidence="13" key="1">
    <citation type="journal article" date="2013" name="Genome Biol.">
        <title>Draft genome of the mountain pine beetle, Dendroctonus ponderosae Hopkins, a major forest pest.</title>
        <authorList>
            <person name="Keeling C.I."/>
            <person name="Yuen M.M."/>
            <person name="Liao N.Y."/>
            <person name="Docking T.R."/>
            <person name="Chan S.K."/>
            <person name="Taylor G.A."/>
            <person name="Palmquist D.L."/>
            <person name="Jackman S.D."/>
            <person name="Nguyen A."/>
            <person name="Li M."/>
            <person name="Henderson H."/>
            <person name="Janes J.K."/>
            <person name="Zhao Y."/>
            <person name="Pandoh P."/>
            <person name="Moore R."/>
            <person name="Sperling F.A."/>
            <person name="Huber D.P."/>
            <person name="Birol I."/>
            <person name="Jones S.J."/>
            <person name="Bohlmann J."/>
        </authorList>
    </citation>
    <scope>NUCLEOTIDE SEQUENCE</scope>
</reference>
<dbReference type="GO" id="GO:0004707">
    <property type="term" value="F:MAP kinase activity"/>
    <property type="evidence" value="ECO:0007669"/>
    <property type="project" value="UniProtKB-EC"/>
</dbReference>
<evidence type="ECO:0000256" key="4">
    <source>
        <dbReference type="ARBA" id="ARBA00022527"/>
    </source>
</evidence>
<dbReference type="SUPFAM" id="SSF56112">
    <property type="entry name" value="Protein kinase-like (PK-like)"/>
    <property type="match status" value="1"/>
</dbReference>
<keyword evidence="5" id="KW-0597">Phosphoprotein</keyword>
<dbReference type="GO" id="GO:0006955">
    <property type="term" value="P:immune response"/>
    <property type="evidence" value="ECO:0007669"/>
    <property type="project" value="UniProtKB-ARBA"/>
</dbReference>
<sequence length="353" mass="40612">MISFYKVEVNKTLWEIPVRYQNLSTVGSGAYGQVCSALDAQTRKKIAIKKLARPFQTAVHAKRTYRELKLLKHMRHENVIGLLDVFYPKHDNSQIYLVTHLMGADLNNIIRTQRLTDEHVQFLVYQILRGLKYIHSAGIIHRDLKPSNIAVNEDCELKILDFGLARPTETEMTGYVATRWYRAPEIMLNWMHYNQTVDIWSVGCIMAELLTGKTLFPGTDHIHQLNLIMEILGTPNEEFMERITSESARHYIQSLPAVAKKDLNHYFTGANPKAIDLLGLMLEIDSDKRITAEQALAHPYLASYADPNDEPTSAPFDESEETMNYPVEKWRELVLEEVNSFVYVPMVNEDSRE</sequence>
<dbReference type="RefSeq" id="XP_019764959.1">
    <property type="nucleotide sequence ID" value="XM_019909400.2"/>
</dbReference>
<keyword evidence="4" id="KW-0723">Serine/threonine-protein kinase</keyword>
<comment type="similarity">
    <text evidence="2">Belongs to the protein kinase superfamily. CMGC Ser/Thr protein kinase family. MAP kinase subfamily.</text>
</comment>
<dbReference type="CDD" id="cd07851">
    <property type="entry name" value="STKc_p38"/>
    <property type="match status" value="1"/>
</dbReference>
<dbReference type="GO" id="GO:0042742">
    <property type="term" value="P:defense response to bacterium"/>
    <property type="evidence" value="ECO:0007669"/>
    <property type="project" value="UniProtKB-ARBA"/>
</dbReference>
<dbReference type="Gene3D" id="1.10.510.10">
    <property type="entry name" value="Transferase(Phosphotransferase) domain 1"/>
    <property type="match status" value="1"/>
</dbReference>
<dbReference type="Proteomes" id="UP000019118">
    <property type="component" value="Unassembled WGS sequence"/>
</dbReference>
<evidence type="ECO:0000256" key="3">
    <source>
        <dbReference type="ARBA" id="ARBA00012411"/>
    </source>
</evidence>
<dbReference type="FunFam" id="3.30.200.20:FF:000769">
    <property type="entry name" value="Mitogen-activated protein kinase 14"/>
    <property type="match status" value="1"/>
</dbReference>
<comment type="cofactor">
    <cofactor evidence="1">
        <name>Mg(2+)</name>
        <dbReference type="ChEBI" id="CHEBI:18420"/>
    </cofactor>
</comment>
<dbReference type="PROSITE" id="PS00107">
    <property type="entry name" value="PROTEIN_KINASE_ATP"/>
    <property type="match status" value="1"/>
</dbReference>
<dbReference type="AlphaFoldDB" id="A0AAR5PVC3"/>
<keyword evidence="7 10" id="KW-0547">Nucleotide-binding</keyword>
<protein>
    <recommendedName>
        <fullName evidence="3">mitogen-activated protein kinase</fullName>
        <ecNumber evidence="3">2.7.11.24</ecNumber>
    </recommendedName>
</protein>
<keyword evidence="6" id="KW-0808">Transferase</keyword>
<dbReference type="EnsemblMetazoa" id="XM_019909400.1">
    <property type="protein sequence ID" value="XP_019764959.1"/>
    <property type="gene ID" value="LOC109540885"/>
</dbReference>
<evidence type="ECO:0000313" key="12">
    <source>
        <dbReference type="EnsemblMetazoa" id="XP_019764959.1"/>
    </source>
</evidence>
<evidence type="ECO:0000313" key="13">
    <source>
        <dbReference type="Proteomes" id="UP000019118"/>
    </source>
</evidence>
<dbReference type="GO" id="GO:0006970">
    <property type="term" value="P:response to osmotic stress"/>
    <property type="evidence" value="ECO:0007669"/>
    <property type="project" value="UniProtKB-ARBA"/>
</dbReference>
<organism evidence="12 13">
    <name type="scientific">Dendroctonus ponderosae</name>
    <name type="common">Mountain pine beetle</name>
    <dbReference type="NCBI Taxonomy" id="77166"/>
    <lineage>
        <taxon>Eukaryota</taxon>
        <taxon>Metazoa</taxon>
        <taxon>Ecdysozoa</taxon>
        <taxon>Arthropoda</taxon>
        <taxon>Hexapoda</taxon>
        <taxon>Insecta</taxon>
        <taxon>Pterygota</taxon>
        <taxon>Neoptera</taxon>
        <taxon>Endopterygota</taxon>
        <taxon>Coleoptera</taxon>
        <taxon>Polyphaga</taxon>
        <taxon>Cucujiformia</taxon>
        <taxon>Curculionidae</taxon>
        <taxon>Scolytinae</taxon>
        <taxon>Dendroctonus</taxon>
    </lineage>
</organism>
<dbReference type="PANTHER" id="PTHR24055">
    <property type="entry name" value="MITOGEN-ACTIVATED PROTEIN KINASE"/>
    <property type="match status" value="1"/>
</dbReference>
<evidence type="ECO:0000256" key="6">
    <source>
        <dbReference type="ARBA" id="ARBA00022679"/>
    </source>
</evidence>
<dbReference type="GO" id="GO:0045793">
    <property type="term" value="P:positive regulation of cell size"/>
    <property type="evidence" value="ECO:0007669"/>
    <property type="project" value="UniProtKB-ARBA"/>
</dbReference>
<dbReference type="Gene3D" id="3.30.200.20">
    <property type="entry name" value="Phosphorylase Kinase, domain 1"/>
    <property type="match status" value="1"/>
</dbReference>
<proteinExistence type="inferred from homology"/>
<dbReference type="GO" id="GO:0050776">
    <property type="term" value="P:regulation of immune response"/>
    <property type="evidence" value="ECO:0007669"/>
    <property type="project" value="UniProtKB-ARBA"/>
</dbReference>
<dbReference type="InterPro" id="IPR011009">
    <property type="entry name" value="Kinase-like_dom_sf"/>
</dbReference>
<dbReference type="GO" id="GO:0050832">
    <property type="term" value="P:defense response to fungus"/>
    <property type="evidence" value="ECO:0007669"/>
    <property type="project" value="UniProtKB-ARBA"/>
</dbReference>
<dbReference type="EC" id="2.7.11.24" evidence="3"/>
<keyword evidence="8" id="KW-0418">Kinase</keyword>
<dbReference type="GO" id="GO:0008340">
    <property type="term" value="P:determination of adult lifespan"/>
    <property type="evidence" value="ECO:0007669"/>
    <property type="project" value="UniProtKB-ARBA"/>
</dbReference>
<dbReference type="FunFam" id="1.10.510.10:FF:000063">
    <property type="entry name" value="Mitogen-activated protein kinase 14"/>
    <property type="match status" value="1"/>
</dbReference>
<dbReference type="InterPro" id="IPR050117">
    <property type="entry name" value="MAPK"/>
</dbReference>
<keyword evidence="9 10" id="KW-0067">ATP-binding</keyword>
<accession>A0AAR5PVC3</accession>
<dbReference type="GO" id="GO:0038001">
    <property type="term" value="P:paracrine signaling"/>
    <property type="evidence" value="ECO:0007669"/>
    <property type="project" value="UniProtKB-ARBA"/>
</dbReference>
<evidence type="ECO:0000256" key="8">
    <source>
        <dbReference type="ARBA" id="ARBA00022777"/>
    </source>
</evidence>
<dbReference type="PROSITE" id="PS50011">
    <property type="entry name" value="PROTEIN_KINASE_DOM"/>
    <property type="match status" value="1"/>
</dbReference>
<dbReference type="InterPro" id="IPR008352">
    <property type="entry name" value="MAPK_HOG-like"/>
</dbReference>
<name>A0AAR5PVC3_DENPD</name>
<dbReference type="InterPro" id="IPR003527">
    <property type="entry name" value="MAP_kinase_CS"/>
</dbReference>
<dbReference type="GO" id="GO:0042594">
    <property type="term" value="P:response to starvation"/>
    <property type="evidence" value="ECO:0007669"/>
    <property type="project" value="UniProtKB-ARBA"/>
</dbReference>
<evidence type="ECO:0000256" key="10">
    <source>
        <dbReference type="PROSITE-ProRule" id="PRU10141"/>
    </source>
</evidence>
<keyword evidence="13" id="KW-1185">Reference proteome</keyword>
<evidence type="ECO:0000259" key="11">
    <source>
        <dbReference type="PROSITE" id="PS50011"/>
    </source>
</evidence>
<dbReference type="GO" id="GO:0042542">
    <property type="term" value="P:response to hydrogen peroxide"/>
    <property type="evidence" value="ECO:0007669"/>
    <property type="project" value="UniProtKB-ARBA"/>
</dbReference>
<dbReference type="InterPro" id="IPR017441">
    <property type="entry name" value="Protein_kinase_ATP_BS"/>
</dbReference>